<comment type="caution">
    <text evidence="2">The sequence shown here is derived from an EMBL/GenBank/DDBJ whole genome shotgun (WGS) entry which is preliminary data.</text>
</comment>
<reference evidence="2 3" key="1">
    <citation type="submission" date="2023-02" db="EMBL/GenBank/DDBJ databases">
        <title>LHISI_Scaffold_Assembly.</title>
        <authorList>
            <person name="Stuart O.P."/>
            <person name="Cleave R."/>
            <person name="Magrath M.J.L."/>
            <person name="Mikheyev A.S."/>
        </authorList>
    </citation>
    <scope>NUCLEOTIDE SEQUENCE [LARGE SCALE GENOMIC DNA]</scope>
    <source>
        <strain evidence="2">Daus_M_001</strain>
        <tissue evidence="2">Leg muscle</tissue>
    </source>
</reference>
<keyword evidence="3" id="KW-1185">Reference proteome</keyword>
<proteinExistence type="predicted"/>
<protein>
    <submittedName>
        <fullName evidence="2">Uncharacterized protein</fullName>
    </submittedName>
</protein>
<feature type="region of interest" description="Disordered" evidence="1">
    <location>
        <begin position="129"/>
        <end position="165"/>
    </location>
</feature>
<feature type="compositionally biased region" description="Basic and acidic residues" evidence="1">
    <location>
        <begin position="320"/>
        <end position="334"/>
    </location>
</feature>
<dbReference type="EMBL" id="JARBHB010000012">
    <property type="protein sequence ID" value="KAJ8871257.1"/>
    <property type="molecule type" value="Genomic_DNA"/>
</dbReference>
<feature type="region of interest" description="Disordered" evidence="1">
    <location>
        <begin position="308"/>
        <end position="337"/>
    </location>
</feature>
<name>A0ABQ9GGW6_9NEOP</name>
<evidence type="ECO:0000313" key="2">
    <source>
        <dbReference type="EMBL" id="KAJ8871257.1"/>
    </source>
</evidence>
<dbReference type="Proteomes" id="UP001159363">
    <property type="component" value="Chromosome 11"/>
</dbReference>
<sequence length="821" mass="91048">MLGSQHGDPPLVLSVLVDLKIHDVSIVCFHWFEPNVAMSHMHSSQYSYSRDNSISIPGQRLGTKCSRGDSALTESSYWSRVAYSESVYTLLHLSGLHSRCMASNLPCSEPKFQVLCLGLKARPRTRNVIRRHPSNAKQPALESRVPASSPAPLESHFGPPKKHTQCPRSINGLADYRVFSSSIRRQTRVTLRRESLEVFPRPHLRAIECILGWGRRGGRWMKTCITVFRAIRRAPYHQNRTDFLRGGADRLDDGLKWVVGMGNVNYGGVQRGEREEGLGGGAKLLECMGKRTDIYNIIIRFAGWCDGEKSDSPSPRNSRGKCEKTKKEHHRADVSEEASFLRKIRRPGLNSHDNFNSSVEKLQRMARAWVLTTLPEEGRVKTLEEKCKISPKEGDTADNNFFHGFFSSRSPSSTRFPYPTLDVRRGEDYFARLQADKDGASLLASNQGEPGSFPGRVTGFSQVVIVPDDAVDRWGSPVPPAPSFPRRSMLTLNTLNGSQDLAVKSRPNLFTHSLTVSLDRRTNKVTRPMGISPSAGWNSRSRRLPGNRLEPQLVDVSSMIGSPDAGYCVVPGPISLLRSSRRLLWPLLAVQYLTVSPGTPSRVPEPRAANFLHARQCRTYACEAAVISERYALRRCTSSTALAVRSCRVVEALLAIHAASDGCGVALLSVISVVSILGMTSEPAMALDSFQLLASFLVAWHPTNHKWATQVWSGAGMKDRGKRETPEKTRQPAAANCTIPTQANPGEAPLGSELGLPLWALSPLAANTRYNCVVRCLTCIVKIEEIWAALNIEVLRADEGKVRRVWCELVKRFCRLLTARS</sequence>
<organism evidence="2 3">
    <name type="scientific">Dryococelus australis</name>
    <dbReference type="NCBI Taxonomy" id="614101"/>
    <lineage>
        <taxon>Eukaryota</taxon>
        <taxon>Metazoa</taxon>
        <taxon>Ecdysozoa</taxon>
        <taxon>Arthropoda</taxon>
        <taxon>Hexapoda</taxon>
        <taxon>Insecta</taxon>
        <taxon>Pterygota</taxon>
        <taxon>Neoptera</taxon>
        <taxon>Polyneoptera</taxon>
        <taxon>Phasmatodea</taxon>
        <taxon>Verophasmatodea</taxon>
        <taxon>Anareolatae</taxon>
        <taxon>Phasmatidae</taxon>
        <taxon>Eurycanthinae</taxon>
        <taxon>Dryococelus</taxon>
    </lineage>
</organism>
<gene>
    <name evidence="2" type="ORF">PR048_027563</name>
</gene>
<evidence type="ECO:0000313" key="3">
    <source>
        <dbReference type="Proteomes" id="UP001159363"/>
    </source>
</evidence>
<accession>A0ABQ9GGW6</accession>
<evidence type="ECO:0000256" key="1">
    <source>
        <dbReference type="SAM" id="MobiDB-lite"/>
    </source>
</evidence>